<dbReference type="AlphaFoldDB" id="A0A3S2XPB5"/>
<keyword evidence="1" id="KW-0472">Membrane</keyword>
<organism evidence="2 3">
    <name type="scientific">Inhella crocodyli</name>
    <dbReference type="NCBI Taxonomy" id="2499851"/>
    <lineage>
        <taxon>Bacteria</taxon>
        <taxon>Pseudomonadati</taxon>
        <taxon>Pseudomonadota</taxon>
        <taxon>Betaproteobacteria</taxon>
        <taxon>Burkholderiales</taxon>
        <taxon>Sphaerotilaceae</taxon>
        <taxon>Inhella</taxon>
    </lineage>
</organism>
<proteinExistence type="predicted"/>
<accession>A0A3S2XPB5</accession>
<keyword evidence="1" id="KW-1133">Transmembrane helix</keyword>
<dbReference type="InterPro" id="IPR046492">
    <property type="entry name" value="DUF6585"/>
</dbReference>
<dbReference type="Pfam" id="PF20226">
    <property type="entry name" value="DUF6585"/>
    <property type="match status" value="1"/>
</dbReference>
<keyword evidence="3" id="KW-1185">Reference proteome</keyword>
<dbReference type="Proteomes" id="UP000288587">
    <property type="component" value="Unassembled WGS sequence"/>
</dbReference>
<reference evidence="2 3" key="1">
    <citation type="submission" date="2019-01" db="EMBL/GenBank/DDBJ databases">
        <authorList>
            <person name="Chen W.-M."/>
        </authorList>
    </citation>
    <scope>NUCLEOTIDE SEQUENCE [LARGE SCALE GENOMIC DNA]</scope>
    <source>
        <strain evidence="2 3">CCP-18</strain>
    </source>
</reference>
<name>A0A3S2XPB5_9BURK</name>
<dbReference type="EMBL" id="SACM01000004">
    <property type="protein sequence ID" value="RVT83686.1"/>
    <property type="molecule type" value="Genomic_DNA"/>
</dbReference>
<evidence type="ECO:0000313" key="3">
    <source>
        <dbReference type="Proteomes" id="UP000288587"/>
    </source>
</evidence>
<sequence>MKEFLQRQAGGKLLGLVLVLVVGAMGLMELNRDTGVRELQVQSVAALEGGLVVPERQHLQITAAVPLGRHVLDTTRSGRHSVAVLVAVGTAANAKALSEGRRVPLRVWLELPQRFATAEEAQTHLAQVRRLPVAPYQGLWQTMPKGLSEVASPEGDALGAGVLRLGAHPAPLGNAAGLLAAAGVGLLMLLIWAGSEWRAWRWSLAQQREGVAAFAGVSRRVFFGALSGTVAGVSAFFAVHAWADQGQINALAWMLTLLGLGATAFVLLTKDTLTLVGADTIERLHGRRHDTRDLAQVRQLFIQPGQRERLPEGLVLHCKHATPMAMGTGWRAGAVARGTELTQAVRQRVFARLAPAYARGLAQHKGFDFHTVRLTNDGLSRGDDELPWDEIEFADLSAQHLHLQRRGQRGVWAKLALGKTPNVDVLLHLLRKHQVPVQADDEDLLAYWTLKESR</sequence>
<dbReference type="RefSeq" id="WP_127683650.1">
    <property type="nucleotide sequence ID" value="NZ_SACM01000004.1"/>
</dbReference>
<keyword evidence="1" id="KW-0812">Transmembrane</keyword>
<comment type="caution">
    <text evidence="2">The sequence shown here is derived from an EMBL/GenBank/DDBJ whole genome shotgun (WGS) entry which is preliminary data.</text>
</comment>
<gene>
    <name evidence="2" type="ORF">EOD73_14005</name>
</gene>
<feature type="transmembrane region" description="Helical" evidence="1">
    <location>
        <begin position="248"/>
        <end position="268"/>
    </location>
</feature>
<feature type="transmembrane region" description="Helical" evidence="1">
    <location>
        <begin position="221"/>
        <end position="242"/>
    </location>
</feature>
<evidence type="ECO:0000256" key="1">
    <source>
        <dbReference type="SAM" id="Phobius"/>
    </source>
</evidence>
<feature type="transmembrane region" description="Helical" evidence="1">
    <location>
        <begin position="172"/>
        <end position="193"/>
    </location>
</feature>
<evidence type="ECO:0000313" key="2">
    <source>
        <dbReference type="EMBL" id="RVT83686.1"/>
    </source>
</evidence>
<protein>
    <submittedName>
        <fullName evidence="2">Uncharacterized protein</fullName>
    </submittedName>
</protein>
<feature type="transmembrane region" description="Helical" evidence="1">
    <location>
        <begin position="12"/>
        <end position="30"/>
    </location>
</feature>